<organism evidence="3 4">
    <name type="scientific">Babesia duncani</name>
    <dbReference type="NCBI Taxonomy" id="323732"/>
    <lineage>
        <taxon>Eukaryota</taxon>
        <taxon>Sar</taxon>
        <taxon>Alveolata</taxon>
        <taxon>Apicomplexa</taxon>
        <taxon>Aconoidasida</taxon>
        <taxon>Piroplasmida</taxon>
        <taxon>Babesiidae</taxon>
        <taxon>Babesia</taxon>
    </lineage>
</organism>
<feature type="region of interest" description="Disordered" evidence="1">
    <location>
        <begin position="229"/>
        <end position="305"/>
    </location>
</feature>
<sequence length="334" mass="36134">MTGQHEDVYFKYIISGGDINHDDIFRIDKFTLNQVEYKFESDKTFMYGRPYIVSVYACKGDEQKFKPWLLQVIGNYYDNSSNQIYRNYFFEFEDGKNWKNKTFISLNVPSGSGQLGKIELKEDTQAKNKLTKFKSVSGLSSASPASGYVYKESGSTSSSSVILPSQLASYLGQSDKKNNHTHSDQSYTFTSVSSESVENISFAITIKRRPNKETEKTVIYELKSGSTSFLTQKGSTTTTNLSEDGSGSGSSCNVTVTEQAGGSTESVGGSESPQQVTQEASSQASEKPSPSPSPSSGTSEKSQSSSNLPAIVCGAVFGSGGLIGGGILIYKCIG</sequence>
<gene>
    <name evidence="3" type="ORF">BdWA1_000117</name>
</gene>
<feature type="transmembrane region" description="Helical" evidence="2">
    <location>
        <begin position="308"/>
        <end position="330"/>
    </location>
</feature>
<evidence type="ECO:0000256" key="1">
    <source>
        <dbReference type="SAM" id="MobiDB-lite"/>
    </source>
</evidence>
<keyword evidence="2" id="KW-1133">Transmembrane helix</keyword>
<dbReference type="Proteomes" id="UP001214638">
    <property type="component" value="Unassembled WGS sequence"/>
</dbReference>
<name>A0AAD9PLP6_9APIC</name>
<dbReference type="EMBL" id="JALLKP010000001">
    <property type="protein sequence ID" value="KAK2197118.1"/>
    <property type="molecule type" value="Genomic_DNA"/>
</dbReference>
<keyword evidence="2" id="KW-0812">Transmembrane</keyword>
<accession>A0AAD9PLP6</accession>
<evidence type="ECO:0000256" key="2">
    <source>
        <dbReference type="SAM" id="Phobius"/>
    </source>
</evidence>
<comment type="caution">
    <text evidence="3">The sequence shown here is derived from an EMBL/GenBank/DDBJ whole genome shotgun (WGS) entry which is preliminary data.</text>
</comment>
<keyword evidence="2" id="KW-0472">Membrane</keyword>
<protein>
    <submittedName>
        <fullName evidence="3">Uncharacterized protein</fullName>
    </submittedName>
</protein>
<dbReference type="GeneID" id="94334415"/>
<dbReference type="AlphaFoldDB" id="A0AAD9PLP6"/>
<feature type="compositionally biased region" description="Low complexity" evidence="1">
    <location>
        <begin position="261"/>
        <end position="272"/>
    </location>
</feature>
<proteinExistence type="predicted"/>
<dbReference type="KEGG" id="bdw:94334415"/>
<evidence type="ECO:0000313" key="4">
    <source>
        <dbReference type="Proteomes" id="UP001214638"/>
    </source>
</evidence>
<evidence type="ECO:0000313" key="3">
    <source>
        <dbReference type="EMBL" id="KAK2197118.1"/>
    </source>
</evidence>
<feature type="compositionally biased region" description="Polar residues" evidence="1">
    <location>
        <begin position="229"/>
        <end position="260"/>
    </location>
</feature>
<dbReference type="RefSeq" id="XP_067803960.1">
    <property type="nucleotide sequence ID" value="XM_067945169.1"/>
</dbReference>
<feature type="compositionally biased region" description="Low complexity" evidence="1">
    <location>
        <begin position="280"/>
        <end position="305"/>
    </location>
</feature>
<reference evidence="3" key="1">
    <citation type="journal article" date="2023" name="Nat. Microbiol.">
        <title>Babesia duncani multi-omics identifies virulence factors and drug targets.</title>
        <authorList>
            <person name="Singh P."/>
            <person name="Lonardi S."/>
            <person name="Liang Q."/>
            <person name="Vydyam P."/>
            <person name="Khabirova E."/>
            <person name="Fang T."/>
            <person name="Gihaz S."/>
            <person name="Thekkiniath J."/>
            <person name="Munshi M."/>
            <person name="Abel S."/>
            <person name="Ciampossin L."/>
            <person name="Batugedara G."/>
            <person name="Gupta M."/>
            <person name="Lu X.M."/>
            <person name="Lenz T."/>
            <person name="Chakravarty S."/>
            <person name="Cornillot E."/>
            <person name="Hu Y."/>
            <person name="Ma W."/>
            <person name="Gonzalez L.M."/>
            <person name="Sanchez S."/>
            <person name="Estrada K."/>
            <person name="Sanchez-Flores A."/>
            <person name="Montero E."/>
            <person name="Harb O.S."/>
            <person name="Le Roch K.G."/>
            <person name="Mamoun C.B."/>
        </authorList>
    </citation>
    <scope>NUCLEOTIDE SEQUENCE</scope>
    <source>
        <strain evidence="3">WA1</strain>
    </source>
</reference>
<keyword evidence="4" id="KW-1185">Reference proteome</keyword>